<dbReference type="PANTHER" id="PTHR12001">
    <property type="entry name" value="GERANYLGERANYL PYROPHOSPHATE SYNTHASE"/>
    <property type="match status" value="1"/>
</dbReference>
<dbReference type="CDD" id="cd00685">
    <property type="entry name" value="Trans_IPPS_HT"/>
    <property type="match status" value="1"/>
</dbReference>
<keyword evidence="6" id="KW-0460">Magnesium</keyword>
<comment type="similarity">
    <text evidence="3">Belongs to the FPP/GGPP synthase family.</text>
</comment>
<dbReference type="GO" id="GO:0004161">
    <property type="term" value="F:dimethylallyltranstransferase activity"/>
    <property type="evidence" value="ECO:0007669"/>
    <property type="project" value="UniProtKB-EC"/>
</dbReference>
<evidence type="ECO:0000256" key="5">
    <source>
        <dbReference type="ARBA" id="ARBA00022723"/>
    </source>
</evidence>
<dbReference type="EC" id="2.5.1.29" evidence="7"/>
<evidence type="ECO:0000256" key="4">
    <source>
        <dbReference type="ARBA" id="ARBA00022679"/>
    </source>
</evidence>
<dbReference type="PROSITE" id="PS00444">
    <property type="entry name" value="POLYPRENYL_SYNTHASE_2"/>
    <property type="match status" value="1"/>
</dbReference>
<protein>
    <submittedName>
        <fullName evidence="7">Geranylgeranyl diphosphate synthase type II</fullName>
        <ecNumber evidence="7">2.5.1.1</ecNumber>
        <ecNumber evidence="7">2.5.1.10</ecNumber>
        <ecNumber evidence="7">2.5.1.29</ecNumber>
    </submittedName>
</protein>
<dbReference type="Proteomes" id="UP000540412">
    <property type="component" value="Unassembled WGS sequence"/>
</dbReference>
<dbReference type="AlphaFoldDB" id="A0A7W9UGA2"/>
<evidence type="ECO:0000256" key="3">
    <source>
        <dbReference type="ARBA" id="ARBA00006706"/>
    </source>
</evidence>
<dbReference type="EC" id="2.5.1.1" evidence="7"/>
<comment type="pathway">
    <text evidence="2">Isoprenoid biosynthesis.</text>
</comment>
<dbReference type="EC" id="2.5.1.10" evidence="7"/>
<dbReference type="SFLD" id="SFLDS00005">
    <property type="entry name" value="Isoprenoid_Synthase_Type_I"/>
    <property type="match status" value="1"/>
</dbReference>
<dbReference type="GO" id="GO:0004311">
    <property type="term" value="F:geranylgeranyl diphosphate synthase activity"/>
    <property type="evidence" value="ECO:0007669"/>
    <property type="project" value="UniProtKB-EC"/>
</dbReference>
<name>A0A7W9UGA2_9NOCA</name>
<dbReference type="PROSITE" id="PS00723">
    <property type="entry name" value="POLYPRENYL_SYNTHASE_1"/>
    <property type="match status" value="1"/>
</dbReference>
<dbReference type="InterPro" id="IPR033749">
    <property type="entry name" value="Polyprenyl_synt_CS"/>
</dbReference>
<comment type="cofactor">
    <cofactor evidence="1">
        <name>Mg(2+)</name>
        <dbReference type="ChEBI" id="CHEBI:18420"/>
    </cofactor>
</comment>
<dbReference type="EMBL" id="JACHIT010000001">
    <property type="protein sequence ID" value="MBB5911942.1"/>
    <property type="molecule type" value="Genomic_DNA"/>
</dbReference>
<dbReference type="Gene3D" id="1.10.600.10">
    <property type="entry name" value="Farnesyl Diphosphate Synthase"/>
    <property type="match status" value="1"/>
</dbReference>
<keyword evidence="8" id="KW-1185">Reference proteome</keyword>
<dbReference type="PANTHER" id="PTHR12001:SF85">
    <property type="entry name" value="SHORT CHAIN ISOPRENYL DIPHOSPHATE SYNTHASE"/>
    <property type="match status" value="1"/>
</dbReference>
<dbReference type="InterPro" id="IPR008949">
    <property type="entry name" value="Isoprenoid_synthase_dom_sf"/>
</dbReference>
<keyword evidence="5" id="KW-0479">Metal-binding</keyword>
<accession>A0A7W9UGA2</accession>
<reference evidence="7 8" key="1">
    <citation type="submission" date="2020-08" db="EMBL/GenBank/DDBJ databases">
        <title>Sequencing the genomes of 1000 actinobacteria strains.</title>
        <authorList>
            <person name="Klenk H.-P."/>
        </authorList>
    </citation>
    <scope>NUCLEOTIDE SEQUENCE [LARGE SCALE GENOMIC DNA]</scope>
    <source>
        <strain evidence="7 8">DSM 43582</strain>
    </source>
</reference>
<dbReference type="GO" id="GO:0004337">
    <property type="term" value="F:(2E,6E)-farnesyl diphosphate synthase activity"/>
    <property type="evidence" value="ECO:0007669"/>
    <property type="project" value="UniProtKB-EC"/>
</dbReference>
<dbReference type="InterPro" id="IPR000092">
    <property type="entry name" value="Polyprenyl_synt"/>
</dbReference>
<evidence type="ECO:0000313" key="8">
    <source>
        <dbReference type="Proteomes" id="UP000540412"/>
    </source>
</evidence>
<comment type="caution">
    <text evidence="7">The sequence shown here is derived from an EMBL/GenBank/DDBJ whole genome shotgun (WGS) entry which is preliminary data.</text>
</comment>
<evidence type="ECO:0000256" key="6">
    <source>
        <dbReference type="ARBA" id="ARBA00022842"/>
    </source>
</evidence>
<proteinExistence type="inferred from homology"/>
<dbReference type="GO" id="GO:0008299">
    <property type="term" value="P:isoprenoid biosynthetic process"/>
    <property type="evidence" value="ECO:0007669"/>
    <property type="project" value="InterPro"/>
</dbReference>
<dbReference type="SUPFAM" id="SSF48576">
    <property type="entry name" value="Terpenoid synthases"/>
    <property type="match status" value="1"/>
</dbReference>
<gene>
    <name evidence="7" type="ORF">BJY24_000809</name>
</gene>
<dbReference type="SFLD" id="SFLDG01017">
    <property type="entry name" value="Polyprenyl_Transferase_Like"/>
    <property type="match status" value="1"/>
</dbReference>
<evidence type="ECO:0000256" key="1">
    <source>
        <dbReference type="ARBA" id="ARBA00001946"/>
    </source>
</evidence>
<dbReference type="GO" id="GO:0046872">
    <property type="term" value="F:metal ion binding"/>
    <property type="evidence" value="ECO:0007669"/>
    <property type="project" value="UniProtKB-KW"/>
</dbReference>
<dbReference type="RefSeq" id="WP_040752977.1">
    <property type="nucleotide sequence ID" value="NZ_JACHIT010000001.1"/>
</dbReference>
<sequence length="558" mass="61734">MTTDLTAAAEITGVGVLAGTIAELAGRAPAVVAAAAAELGSVRVQLHFGDGTHAVLRVRRSRLDVAAGRIADPAVEVHFDERAMNLVFDLSRRPADEVRPASLDVRGRRDDVLAVWRTLRLLSQRAAGIRAVQELWRRYREQAPLLWGTETHAPAPPDPVPSGLALPRRTGWRALDYLGSRIPSGRTELTLGTTDRRPSSLWDGHTSTGWWETAPVWDADLLEMMRACRDRVGEEMDRLIPERNPKAALYDLMRSYPTRQGKGLRPTLTIAACAAFGGRPEDAVRTAAALELFHNGFLVHDDIADESTHRRGKPTLHEKHGVGLAVNAGDGLNLLAIDGVLANLDSLGLARTLGLIHEVLHMCRETVEGQAVELDWIRRNTVPRADRAYYDMSTKKTGWYTCISPCRLGAVCAGETAPARLDALNEAFRWVGIAFQIQDDVLNLVGEEELYGKEPLGDLLEGKRTVMLIHLMRTAPERDRLWLRELLALQRDGRSQDDAERILHTMHRHGSIEYALDVADTLARRGTARFEADLAFLPENEGKGVLRQIANYVVTRPL</sequence>
<dbReference type="Pfam" id="PF00348">
    <property type="entry name" value="polyprenyl_synt"/>
    <property type="match status" value="1"/>
</dbReference>
<evidence type="ECO:0000313" key="7">
    <source>
        <dbReference type="EMBL" id="MBB5911942.1"/>
    </source>
</evidence>
<keyword evidence="4 7" id="KW-0808">Transferase</keyword>
<evidence type="ECO:0000256" key="2">
    <source>
        <dbReference type="ARBA" id="ARBA00005128"/>
    </source>
</evidence>
<organism evidence="7 8">
    <name type="scientific">Nocardia transvalensis</name>
    <dbReference type="NCBI Taxonomy" id="37333"/>
    <lineage>
        <taxon>Bacteria</taxon>
        <taxon>Bacillati</taxon>
        <taxon>Actinomycetota</taxon>
        <taxon>Actinomycetes</taxon>
        <taxon>Mycobacteriales</taxon>
        <taxon>Nocardiaceae</taxon>
        <taxon>Nocardia</taxon>
    </lineage>
</organism>